<dbReference type="SUPFAM" id="SSF51679">
    <property type="entry name" value="Bacterial luciferase-like"/>
    <property type="match status" value="1"/>
</dbReference>
<evidence type="ECO:0000313" key="2">
    <source>
        <dbReference type="EMBL" id="AIF23258.1"/>
    </source>
</evidence>
<reference evidence="2" key="1">
    <citation type="journal article" date="2014" name="Genome Biol. Evol.">
        <title>Pangenome evidence for extensive interdomain horizontal transfer affecting lineage core and shell genes in uncultured planktonic thaumarchaeota and euryarchaeota.</title>
        <authorList>
            <person name="Deschamps P."/>
            <person name="Zivanovic Y."/>
            <person name="Moreira D."/>
            <person name="Rodriguez-Valera F."/>
            <person name="Lopez-Garcia P."/>
        </authorList>
    </citation>
    <scope>NUCLEOTIDE SEQUENCE</scope>
</reference>
<proteinExistence type="predicted"/>
<protein>
    <submittedName>
        <fullName evidence="2">Bacterial luciferase domain-containing protein</fullName>
    </submittedName>
</protein>
<name>A0A075IAW4_9EURY</name>
<sequence length="416" mass="47211">MMRLRFDIFFSISQTPDTSGHTPSERVMLANFFNQVELADKLGFEVGWVAQAHLSTEVQKSNSKPVVPHYPGEVGLCTDFFQVASKMFSLTERMEVGSAVMSILGSGGPIAQAERVGSFLSLHGLDPAETRRLHVGFSAGRFEFMARPYGIVPRDAVEEAAWPALRGQVFAEASEIFLRLLNGEVVSSDMIRPTVLSRVNFRSDEDWKEVQDAAISVRGLDSPPDSIGIDRRYEFEEIKTIPQEWRRDLLNLVLGSHDPKLQVEVNRLRPVQVFNLSITPPHIIEETHDRFREHYHSDGGPWERSMMPRTIMIFVNDEEGLTPDEQNDAAMKEARAALSTYWNALEGTIDPSKIERATDNAVIGNADRVCEQILERFHPEDRLMCWFDFFNHDSERVQRNMTAFMTKVAPRVNRGV</sequence>
<accession>A0A075IAW4</accession>
<dbReference type="GO" id="GO:0016705">
    <property type="term" value="F:oxidoreductase activity, acting on paired donors, with incorporation or reduction of molecular oxygen"/>
    <property type="evidence" value="ECO:0007669"/>
    <property type="project" value="InterPro"/>
</dbReference>
<dbReference type="InterPro" id="IPR011251">
    <property type="entry name" value="Luciferase-like_dom"/>
</dbReference>
<evidence type="ECO:0000259" key="1">
    <source>
        <dbReference type="Pfam" id="PF00296"/>
    </source>
</evidence>
<feature type="domain" description="Luciferase-like" evidence="1">
    <location>
        <begin position="8"/>
        <end position="187"/>
    </location>
</feature>
<dbReference type="Pfam" id="PF00296">
    <property type="entry name" value="Bac_luciferase"/>
    <property type="match status" value="1"/>
</dbReference>
<dbReference type="Gene3D" id="3.20.20.30">
    <property type="entry name" value="Luciferase-like domain"/>
    <property type="match status" value="1"/>
</dbReference>
<dbReference type="InterPro" id="IPR036661">
    <property type="entry name" value="Luciferase-like_sf"/>
</dbReference>
<dbReference type="EMBL" id="KF901225">
    <property type="protein sequence ID" value="AIF23258.1"/>
    <property type="molecule type" value="Genomic_DNA"/>
</dbReference>
<dbReference type="AlphaFoldDB" id="A0A075IAW4"/>
<organism evidence="2">
    <name type="scientific">uncultured marine group II/III euryarchaeote SAT1000_14_B08</name>
    <dbReference type="NCBI Taxonomy" id="1456558"/>
    <lineage>
        <taxon>Archaea</taxon>
        <taxon>Methanobacteriati</taxon>
        <taxon>Methanobacteriota</taxon>
        <taxon>environmental samples</taxon>
    </lineage>
</organism>